<name>A0AAW1VY39_RUBAR</name>
<sequence length="83" mass="9828">MRAVAADMQAEMNEDEMEAAEEITNGKINVDLVWRRREEQLRWWEVQIWCDQRSPKDYAHANEVGPDLTKPDKMIGFIVFDEM</sequence>
<reference evidence="1 2" key="1">
    <citation type="journal article" date="2023" name="G3 (Bethesda)">
        <title>A chromosome-length genome assembly and annotation of blackberry (Rubus argutus, cv. 'Hillquist').</title>
        <authorList>
            <person name="Bruna T."/>
            <person name="Aryal R."/>
            <person name="Dudchenko O."/>
            <person name="Sargent D.J."/>
            <person name="Mead D."/>
            <person name="Buti M."/>
            <person name="Cavallini A."/>
            <person name="Hytonen T."/>
            <person name="Andres J."/>
            <person name="Pham M."/>
            <person name="Weisz D."/>
            <person name="Mascagni F."/>
            <person name="Usai G."/>
            <person name="Natali L."/>
            <person name="Bassil N."/>
            <person name="Fernandez G.E."/>
            <person name="Lomsadze A."/>
            <person name="Armour M."/>
            <person name="Olukolu B."/>
            <person name="Poorten T."/>
            <person name="Britton C."/>
            <person name="Davik J."/>
            <person name="Ashrafi H."/>
            <person name="Aiden E.L."/>
            <person name="Borodovsky M."/>
            <person name="Worthington M."/>
        </authorList>
    </citation>
    <scope>NUCLEOTIDE SEQUENCE [LARGE SCALE GENOMIC DNA]</scope>
    <source>
        <strain evidence="1">PI 553951</strain>
    </source>
</reference>
<evidence type="ECO:0000313" key="1">
    <source>
        <dbReference type="EMBL" id="KAK9912931.1"/>
    </source>
</evidence>
<gene>
    <name evidence="1" type="ORF">M0R45_036763</name>
</gene>
<organism evidence="1 2">
    <name type="scientific">Rubus argutus</name>
    <name type="common">Southern blackberry</name>
    <dbReference type="NCBI Taxonomy" id="59490"/>
    <lineage>
        <taxon>Eukaryota</taxon>
        <taxon>Viridiplantae</taxon>
        <taxon>Streptophyta</taxon>
        <taxon>Embryophyta</taxon>
        <taxon>Tracheophyta</taxon>
        <taxon>Spermatophyta</taxon>
        <taxon>Magnoliopsida</taxon>
        <taxon>eudicotyledons</taxon>
        <taxon>Gunneridae</taxon>
        <taxon>Pentapetalae</taxon>
        <taxon>rosids</taxon>
        <taxon>fabids</taxon>
        <taxon>Rosales</taxon>
        <taxon>Rosaceae</taxon>
        <taxon>Rosoideae</taxon>
        <taxon>Rosoideae incertae sedis</taxon>
        <taxon>Rubus</taxon>
    </lineage>
</organism>
<dbReference type="Proteomes" id="UP001457282">
    <property type="component" value="Unassembled WGS sequence"/>
</dbReference>
<dbReference type="EMBL" id="JBEDUW010000007">
    <property type="protein sequence ID" value="KAK9912931.1"/>
    <property type="molecule type" value="Genomic_DNA"/>
</dbReference>
<protein>
    <submittedName>
        <fullName evidence="1">Uncharacterized protein</fullName>
    </submittedName>
</protein>
<keyword evidence="2" id="KW-1185">Reference proteome</keyword>
<comment type="caution">
    <text evidence="1">The sequence shown here is derived from an EMBL/GenBank/DDBJ whole genome shotgun (WGS) entry which is preliminary data.</text>
</comment>
<proteinExistence type="predicted"/>
<evidence type="ECO:0000313" key="2">
    <source>
        <dbReference type="Proteomes" id="UP001457282"/>
    </source>
</evidence>
<accession>A0AAW1VY39</accession>
<dbReference type="AlphaFoldDB" id="A0AAW1VY39"/>